<name>B0DYC5_LACBS</name>
<dbReference type="HOGENOM" id="CLU_2197424_0_0_1"/>
<organism evidence="2">
    <name type="scientific">Laccaria bicolor (strain S238N-H82 / ATCC MYA-4686)</name>
    <name type="common">Bicoloured deceiver</name>
    <name type="synonym">Laccaria laccata var. bicolor</name>
    <dbReference type="NCBI Taxonomy" id="486041"/>
    <lineage>
        <taxon>Eukaryota</taxon>
        <taxon>Fungi</taxon>
        <taxon>Dikarya</taxon>
        <taxon>Basidiomycota</taxon>
        <taxon>Agaricomycotina</taxon>
        <taxon>Agaricomycetes</taxon>
        <taxon>Agaricomycetidae</taxon>
        <taxon>Agaricales</taxon>
        <taxon>Agaricineae</taxon>
        <taxon>Hydnangiaceae</taxon>
        <taxon>Laccaria</taxon>
    </lineage>
</organism>
<accession>B0DYC5</accession>
<evidence type="ECO:0000313" key="1">
    <source>
        <dbReference type="EMBL" id="EDR00412.1"/>
    </source>
</evidence>
<evidence type="ECO:0000313" key="2">
    <source>
        <dbReference type="Proteomes" id="UP000001194"/>
    </source>
</evidence>
<gene>
    <name evidence="1" type="ORF">LACBIDRAFT_314348</name>
</gene>
<sequence>MWSQCPSSYPAFPSPKMTFMLLTHDPLRSAPESPTSFIAFYIHYPVVECCIGSRCAVIRLYRITRGLLVDFTQLGWRHVRRERSTCILRRKRSNNGVTLVYASAGPGY</sequence>
<protein>
    <submittedName>
        <fullName evidence="1">Predicted protein</fullName>
    </submittedName>
</protein>
<dbReference type="EMBL" id="DS547150">
    <property type="protein sequence ID" value="EDR00412.1"/>
    <property type="molecule type" value="Genomic_DNA"/>
</dbReference>
<reference evidence="1 2" key="1">
    <citation type="journal article" date="2008" name="Nature">
        <title>The genome of Laccaria bicolor provides insights into mycorrhizal symbiosis.</title>
        <authorList>
            <person name="Martin F."/>
            <person name="Aerts A."/>
            <person name="Ahren D."/>
            <person name="Brun A."/>
            <person name="Danchin E.G.J."/>
            <person name="Duchaussoy F."/>
            <person name="Gibon J."/>
            <person name="Kohler A."/>
            <person name="Lindquist E."/>
            <person name="Pereda V."/>
            <person name="Salamov A."/>
            <person name="Shapiro H.J."/>
            <person name="Wuyts J."/>
            <person name="Blaudez D."/>
            <person name="Buee M."/>
            <person name="Brokstein P."/>
            <person name="Canbaeck B."/>
            <person name="Cohen D."/>
            <person name="Courty P.E."/>
            <person name="Coutinho P.M."/>
            <person name="Delaruelle C."/>
            <person name="Detter J.C."/>
            <person name="Deveau A."/>
            <person name="DiFazio S."/>
            <person name="Duplessis S."/>
            <person name="Fraissinet-Tachet L."/>
            <person name="Lucic E."/>
            <person name="Frey-Klett P."/>
            <person name="Fourrey C."/>
            <person name="Feussner I."/>
            <person name="Gay G."/>
            <person name="Grimwood J."/>
            <person name="Hoegger P.J."/>
            <person name="Jain P."/>
            <person name="Kilaru S."/>
            <person name="Labbe J."/>
            <person name="Lin Y.C."/>
            <person name="Legue V."/>
            <person name="Le Tacon F."/>
            <person name="Marmeisse R."/>
            <person name="Melayah D."/>
            <person name="Montanini B."/>
            <person name="Muratet M."/>
            <person name="Nehls U."/>
            <person name="Niculita-Hirzel H."/>
            <person name="Oudot-Le Secq M.P."/>
            <person name="Peter M."/>
            <person name="Quesneville H."/>
            <person name="Rajashekar B."/>
            <person name="Reich M."/>
            <person name="Rouhier N."/>
            <person name="Schmutz J."/>
            <person name="Yin T."/>
            <person name="Chalot M."/>
            <person name="Henrissat B."/>
            <person name="Kuees U."/>
            <person name="Lucas S."/>
            <person name="Van de Peer Y."/>
            <person name="Podila G.K."/>
            <person name="Polle A."/>
            <person name="Pukkila P.J."/>
            <person name="Richardson P.M."/>
            <person name="Rouze P."/>
            <person name="Sanders I.R."/>
            <person name="Stajich J.E."/>
            <person name="Tunlid A."/>
            <person name="Tuskan G."/>
            <person name="Grigoriev I.V."/>
        </authorList>
    </citation>
    <scope>NUCLEOTIDE SEQUENCE [LARGE SCALE GENOMIC DNA]</scope>
    <source>
        <strain evidence="2">S238N-H82 / ATCC MYA-4686</strain>
    </source>
</reference>
<dbReference type="AlphaFoldDB" id="B0DYC5"/>
<dbReference type="InParanoid" id="B0DYC5"/>
<dbReference type="KEGG" id="lbc:LACBIDRAFT_314348"/>
<keyword evidence="2" id="KW-1185">Reference proteome</keyword>
<dbReference type="Proteomes" id="UP000001194">
    <property type="component" value="Unassembled WGS sequence"/>
</dbReference>
<proteinExistence type="predicted"/>
<dbReference type="RefSeq" id="XP_001888971.1">
    <property type="nucleotide sequence ID" value="XM_001888936.1"/>
</dbReference>
<dbReference type="GeneID" id="6084590"/>